<keyword evidence="2" id="KW-0812">Transmembrane</keyword>
<evidence type="ECO:0000313" key="5">
    <source>
        <dbReference type="Proteomes" id="UP001589894"/>
    </source>
</evidence>
<evidence type="ECO:0000256" key="1">
    <source>
        <dbReference type="SAM" id="MobiDB-lite"/>
    </source>
</evidence>
<dbReference type="EMBL" id="JBHLUE010000026">
    <property type="protein sequence ID" value="MFC0567991.1"/>
    <property type="molecule type" value="Genomic_DNA"/>
</dbReference>
<feature type="transmembrane region" description="Helical" evidence="2">
    <location>
        <begin position="132"/>
        <end position="158"/>
    </location>
</feature>
<evidence type="ECO:0000256" key="2">
    <source>
        <dbReference type="SAM" id="Phobius"/>
    </source>
</evidence>
<feature type="compositionally biased region" description="Low complexity" evidence="1">
    <location>
        <begin position="327"/>
        <end position="344"/>
    </location>
</feature>
<keyword evidence="2" id="KW-0472">Membrane</keyword>
<dbReference type="Proteomes" id="UP001589894">
    <property type="component" value="Unassembled WGS sequence"/>
</dbReference>
<reference evidence="4 5" key="1">
    <citation type="submission" date="2024-09" db="EMBL/GenBank/DDBJ databases">
        <authorList>
            <person name="Sun Q."/>
            <person name="Mori K."/>
        </authorList>
    </citation>
    <scope>NUCLEOTIDE SEQUENCE [LARGE SCALE GENOMIC DNA]</scope>
    <source>
        <strain evidence="4 5">TBRC 2205</strain>
    </source>
</reference>
<feature type="domain" description="Fatty acid desaturase" evidence="3">
    <location>
        <begin position="47"/>
        <end position="283"/>
    </location>
</feature>
<sequence>MRASVRTGGSGHPTLVSLLLLGGAVGVLAVQLLLLPLWLLPADGRWAWALLPLALLATPYWSLLHEAIHGSLLPGRRWNDRCGRLLAVGYGAPFVLLKRGHLLHHRYSRTPLERTEVYDPATTTRLRTAPGYYLRLLGGLYLAEVSTVLLLAVPVRLWRLLAARLDRPDSVAGLLLEGVRRRQLREFRVDAAAVLLAYAAAFVAYGSRWWLLAAALAARAVLISVADNAYHYGTRLDAPLEALNLRLPRALEGFVLAFNLHAVHHRHPGLPWHALRSAFRADGDRFHLGWFRATARQLRGPLPADALLGAGPRGTDRRWVSPRRPRPASAGRGRARPPAARRNG</sequence>
<evidence type="ECO:0000313" key="4">
    <source>
        <dbReference type="EMBL" id="MFC0567991.1"/>
    </source>
</evidence>
<name>A0ABV6P4M9_9ACTN</name>
<feature type="transmembrane region" description="Helical" evidence="2">
    <location>
        <begin position="85"/>
        <end position="102"/>
    </location>
</feature>
<keyword evidence="2" id="KW-1133">Transmembrane helix</keyword>
<dbReference type="Pfam" id="PF00487">
    <property type="entry name" value="FA_desaturase"/>
    <property type="match status" value="1"/>
</dbReference>
<proteinExistence type="predicted"/>
<comment type="caution">
    <text evidence="4">The sequence shown here is derived from an EMBL/GenBank/DDBJ whole genome shotgun (WGS) entry which is preliminary data.</text>
</comment>
<gene>
    <name evidence="4" type="ORF">ACFFHU_28080</name>
</gene>
<feature type="transmembrane region" description="Helical" evidence="2">
    <location>
        <begin position="187"/>
        <end position="205"/>
    </location>
</feature>
<feature type="transmembrane region" description="Helical" evidence="2">
    <location>
        <begin position="46"/>
        <end position="64"/>
    </location>
</feature>
<feature type="transmembrane region" description="Helical" evidence="2">
    <location>
        <begin position="12"/>
        <end position="40"/>
    </location>
</feature>
<dbReference type="RefSeq" id="WP_377343384.1">
    <property type="nucleotide sequence ID" value="NZ_JBHLUE010000026.1"/>
</dbReference>
<dbReference type="InterPro" id="IPR005804">
    <property type="entry name" value="FA_desaturase_dom"/>
</dbReference>
<protein>
    <submittedName>
        <fullName evidence="4">Fatty acid desaturase</fullName>
    </submittedName>
</protein>
<evidence type="ECO:0000259" key="3">
    <source>
        <dbReference type="Pfam" id="PF00487"/>
    </source>
</evidence>
<keyword evidence="5" id="KW-1185">Reference proteome</keyword>
<feature type="region of interest" description="Disordered" evidence="1">
    <location>
        <begin position="304"/>
        <end position="344"/>
    </location>
</feature>
<accession>A0ABV6P4M9</accession>
<organism evidence="4 5">
    <name type="scientific">Plantactinospora siamensis</name>
    <dbReference type="NCBI Taxonomy" id="555372"/>
    <lineage>
        <taxon>Bacteria</taxon>
        <taxon>Bacillati</taxon>
        <taxon>Actinomycetota</taxon>
        <taxon>Actinomycetes</taxon>
        <taxon>Micromonosporales</taxon>
        <taxon>Micromonosporaceae</taxon>
        <taxon>Plantactinospora</taxon>
    </lineage>
</organism>
<dbReference type="CDD" id="cd01060">
    <property type="entry name" value="Membrane-FADS-like"/>
    <property type="match status" value="1"/>
</dbReference>